<dbReference type="RefSeq" id="WP_096450659.1">
    <property type="nucleotide sequence ID" value="NZ_CP050296.1"/>
</dbReference>
<reference evidence="2" key="1">
    <citation type="journal article" date="2020" name="Mol. Plant Microbe">
        <title>Rhizobial microsymbionts of the narrowly endemic Oxytropis species growing in Kamchatka are characterized by significant genetic diversity and possess a set of genes that are associated with T3SS and T6SS secretion systems and can affect the development of symbiosis.</title>
        <authorList>
            <person name="Safronova V."/>
            <person name="Guro P."/>
            <person name="Sazanova A."/>
            <person name="Kuznetsova I."/>
            <person name="Belimov A."/>
            <person name="Yakubov V."/>
            <person name="Chirak E."/>
            <person name="Afonin A."/>
            <person name="Gogolev Y."/>
            <person name="Andronov E."/>
            <person name="Tikhonovich I."/>
        </authorList>
    </citation>
    <scope>NUCLEOTIDE SEQUENCE [LARGE SCALE GENOMIC DNA]</scope>
    <source>
        <strain evidence="2">583</strain>
    </source>
</reference>
<evidence type="ECO:0000313" key="1">
    <source>
        <dbReference type="EMBL" id="QND56892.1"/>
    </source>
</evidence>
<dbReference type="AlphaFoldDB" id="A0A7G6SQW0"/>
<dbReference type="EMBL" id="CP050296">
    <property type="protein sequence ID" value="QND56892.1"/>
    <property type="molecule type" value="Genomic_DNA"/>
</dbReference>
<evidence type="ECO:0000313" key="2">
    <source>
        <dbReference type="Proteomes" id="UP000515465"/>
    </source>
</evidence>
<dbReference type="Proteomes" id="UP000515465">
    <property type="component" value="Chromosome"/>
</dbReference>
<proteinExistence type="predicted"/>
<accession>A0A7G6SQW0</accession>
<organism evidence="1 2">
    <name type="scientific">Mesorhizobium huakuii</name>
    <dbReference type="NCBI Taxonomy" id="28104"/>
    <lineage>
        <taxon>Bacteria</taxon>
        <taxon>Pseudomonadati</taxon>
        <taxon>Pseudomonadota</taxon>
        <taxon>Alphaproteobacteria</taxon>
        <taxon>Hyphomicrobiales</taxon>
        <taxon>Phyllobacteriaceae</taxon>
        <taxon>Mesorhizobium</taxon>
    </lineage>
</organism>
<gene>
    <name evidence="1" type="ORF">HB778_09920</name>
</gene>
<name>A0A7G6SQW0_9HYPH</name>
<sequence length="66" mass="7045">MSKTTLVAIAVLAISIGYAEAKDKDRPVCAASSPLFKVLGNKCILVKGSMIYGDIADLSQIVRFGW</sequence>
<protein>
    <submittedName>
        <fullName evidence="1">Uncharacterized protein</fullName>
    </submittedName>
</protein>